<dbReference type="PANTHER" id="PTHR47917:SF1">
    <property type="entry name" value="COENZYME F420:L-GLUTAMATE LIGASE"/>
    <property type="match status" value="1"/>
</dbReference>
<dbReference type="NCBIfam" id="TIGR01916">
    <property type="entry name" value="F420_cofE"/>
    <property type="match status" value="1"/>
</dbReference>
<dbReference type="Pfam" id="PF01996">
    <property type="entry name" value="F420_ligase"/>
    <property type="match status" value="1"/>
</dbReference>
<keyword evidence="1 9" id="KW-0436">Ligase</keyword>
<feature type="domain" description="Coenzyme F420:L-glutamate ligase-like" evidence="8">
    <location>
        <begin position="19"/>
        <end position="223"/>
    </location>
</feature>
<evidence type="ECO:0000313" key="9">
    <source>
        <dbReference type="EMBL" id="MDF8262927.1"/>
    </source>
</evidence>
<dbReference type="SUPFAM" id="SSF144010">
    <property type="entry name" value="CofE-like"/>
    <property type="match status" value="1"/>
</dbReference>
<keyword evidence="2" id="KW-0479">Metal-binding</keyword>
<evidence type="ECO:0000256" key="5">
    <source>
        <dbReference type="ARBA" id="ARBA00022958"/>
    </source>
</evidence>
<dbReference type="EMBL" id="JAROAV010000006">
    <property type="protein sequence ID" value="MDF8262927.1"/>
    <property type="molecule type" value="Genomic_DNA"/>
</dbReference>
<dbReference type="RefSeq" id="WP_277190734.1">
    <property type="nucleotide sequence ID" value="NZ_JAROAV010000006.1"/>
</dbReference>
<dbReference type="InterPro" id="IPR008225">
    <property type="entry name" value="F420-0_g-glutamyl_ligase"/>
</dbReference>
<dbReference type="GO" id="GO:0052618">
    <property type="term" value="F:coenzyme F420-0:L-glutamate ligase activity"/>
    <property type="evidence" value="ECO:0007669"/>
    <property type="project" value="UniProtKB-EC"/>
</dbReference>
<name>A0ABT6C296_9MICO</name>
<evidence type="ECO:0000256" key="1">
    <source>
        <dbReference type="ARBA" id="ARBA00022598"/>
    </source>
</evidence>
<organism evidence="9 10">
    <name type="scientific">Luteipulveratus flavus</name>
    <dbReference type="NCBI Taxonomy" id="3031728"/>
    <lineage>
        <taxon>Bacteria</taxon>
        <taxon>Bacillati</taxon>
        <taxon>Actinomycetota</taxon>
        <taxon>Actinomycetes</taxon>
        <taxon>Micrococcales</taxon>
        <taxon>Dermacoccaceae</taxon>
        <taxon>Luteipulveratus</taxon>
    </lineage>
</organism>
<dbReference type="InterPro" id="IPR002847">
    <property type="entry name" value="F420-0_gamma-glut_ligase-dom"/>
</dbReference>
<evidence type="ECO:0000256" key="7">
    <source>
        <dbReference type="ARBA" id="ARBA00023211"/>
    </source>
</evidence>
<evidence type="ECO:0000256" key="6">
    <source>
        <dbReference type="ARBA" id="ARBA00023134"/>
    </source>
</evidence>
<gene>
    <name evidence="9" type="primary">cofE</name>
    <name evidence="9" type="ORF">P4R38_01555</name>
</gene>
<evidence type="ECO:0000256" key="4">
    <source>
        <dbReference type="ARBA" id="ARBA00022842"/>
    </source>
</evidence>
<keyword evidence="3" id="KW-0547">Nucleotide-binding</keyword>
<dbReference type="Gene3D" id="3.90.1660.10">
    <property type="entry name" value="CofE-like domain"/>
    <property type="match status" value="1"/>
</dbReference>
<keyword evidence="4" id="KW-0460">Magnesium</keyword>
<evidence type="ECO:0000256" key="2">
    <source>
        <dbReference type="ARBA" id="ARBA00022723"/>
    </source>
</evidence>
<keyword evidence="5" id="KW-0630">Potassium</keyword>
<dbReference type="PANTHER" id="PTHR47917">
    <property type="match status" value="1"/>
</dbReference>
<comment type="caution">
    <text evidence="9">The sequence shown here is derived from an EMBL/GenBank/DDBJ whole genome shotgun (WGS) entry which is preliminary data.</text>
</comment>
<sequence length="357" mass="37040">MPDAVTGPGGLQVLPVVGLPEVEPGADVGRLVVRCLEDAGTPLQDGDIVVVTSKIVSKAERLVATVHDPSERADLVLRESHRVVSERTTGAGITRVVAAHAGPVMAGAGIDASNTGAAELLLLPHDPDASARRVHDQLLAAVPHALRIGVLLSDTAGRPWRAGLVDLALGVSGVLPTDDLRGRYDAEGRPLAVTVRCLADEIAAAADLVKGKTERIPVAVVRGLPDLVVAEGPGARSLVRSDAEDWFSLGRAEAVRDALGVAPGSAESLNIGIESVLPETLTQRVDRALQTALLGCNAVEAAHTADDASTVRLRATDPVELGRAWARFEVALAGERLQCSGSHDETTVAVHIADPRG</sequence>
<dbReference type="EC" id="6.3.2.31" evidence="9"/>
<keyword evidence="6" id="KW-0342">GTP-binding</keyword>
<evidence type="ECO:0000313" key="10">
    <source>
        <dbReference type="Proteomes" id="UP001528912"/>
    </source>
</evidence>
<dbReference type="Gene3D" id="3.30.1330.100">
    <property type="entry name" value="CofE-like"/>
    <property type="match status" value="1"/>
</dbReference>
<reference evidence="9 10" key="1">
    <citation type="submission" date="2023-03" db="EMBL/GenBank/DDBJ databases">
        <title>YIM 133296 draft genome.</title>
        <authorList>
            <person name="Xiong L."/>
        </authorList>
    </citation>
    <scope>NUCLEOTIDE SEQUENCE [LARGE SCALE GENOMIC DNA]</scope>
    <source>
        <strain evidence="9 10">YIM 133296</strain>
    </source>
</reference>
<protein>
    <submittedName>
        <fullName evidence="9">Coenzyme F420-0:L-glutamate ligase</fullName>
        <ecNumber evidence="9">6.3.2.31</ecNumber>
    </submittedName>
</protein>
<keyword evidence="10" id="KW-1185">Reference proteome</keyword>
<evidence type="ECO:0000256" key="3">
    <source>
        <dbReference type="ARBA" id="ARBA00022741"/>
    </source>
</evidence>
<accession>A0ABT6C296</accession>
<evidence type="ECO:0000259" key="8">
    <source>
        <dbReference type="Pfam" id="PF01996"/>
    </source>
</evidence>
<proteinExistence type="predicted"/>
<dbReference type="Proteomes" id="UP001528912">
    <property type="component" value="Unassembled WGS sequence"/>
</dbReference>
<keyword evidence="7" id="KW-0464">Manganese</keyword>